<dbReference type="AlphaFoldDB" id="A0A177IEE3"/>
<gene>
    <name evidence="1" type="ORF">AYJ05_04735</name>
</gene>
<comment type="caution">
    <text evidence="1">The sequence shown here is derived from an EMBL/GenBank/DDBJ whole genome shotgun (WGS) entry which is preliminary data.</text>
</comment>
<evidence type="ECO:0000313" key="2">
    <source>
        <dbReference type="Proteomes" id="UP000076947"/>
    </source>
</evidence>
<name>A0A177IEE3_9CORY</name>
<proteinExistence type="predicted"/>
<organism evidence="1 2">
    <name type="scientific">Corynebacterium stationis</name>
    <dbReference type="NCBI Taxonomy" id="1705"/>
    <lineage>
        <taxon>Bacteria</taxon>
        <taxon>Bacillati</taxon>
        <taxon>Actinomycetota</taxon>
        <taxon>Actinomycetes</taxon>
        <taxon>Mycobacteriales</taxon>
        <taxon>Corynebacteriaceae</taxon>
        <taxon>Corynebacterium</taxon>
    </lineage>
</organism>
<dbReference type="EMBL" id="LSTQ01000022">
    <property type="protein sequence ID" value="OAH27183.1"/>
    <property type="molecule type" value="Genomic_DNA"/>
</dbReference>
<dbReference type="Proteomes" id="UP000076947">
    <property type="component" value="Unassembled WGS sequence"/>
</dbReference>
<protein>
    <submittedName>
        <fullName evidence="1">Uncharacterized protein</fullName>
    </submittedName>
</protein>
<sequence>MKSRGVVAPTRTVLIVETTANLVVVTVVSGTTNARTVRVEVTGSLVVKMIEVAAVMDVRVLPAATGVKIVMTVTNVVVEETVEKAAVGTGSPVENAVGITVITDVAIAAMMSVVVTPVVEDTQTVEAVQSKSALVAT</sequence>
<keyword evidence="2" id="KW-1185">Reference proteome</keyword>
<evidence type="ECO:0000313" key="1">
    <source>
        <dbReference type="EMBL" id="OAH27183.1"/>
    </source>
</evidence>
<accession>A0A177IEE3</accession>
<reference evidence="2" key="1">
    <citation type="submission" date="2016-02" db="EMBL/GenBank/DDBJ databases">
        <authorList>
            <person name="Kaur G."/>
            <person name="Nair G.R."/>
            <person name="Mayilraj S."/>
        </authorList>
    </citation>
    <scope>NUCLEOTIDE SEQUENCE [LARGE SCALE GENOMIC DNA]</scope>
    <source>
        <strain evidence="2">GA-15</strain>
    </source>
</reference>